<keyword evidence="3" id="KW-0255">Endonuclease</keyword>
<dbReference type="PANTHER" id="PTHR34107:SF4">
    <property type="entry name" value="SLL1222 PROTEIN"/>
    <property type="match status" value="1"/>
</dbReference>
<feature type="domain" description="Putative restriction endonuclease" evidence="2">
    <location>
        <begin position="33"/>
        <end position="189"/>
    </location>
</feature>
<dbReference type="Gene3D" id="3.90.1570.10">
    <property type="entry name" value="tt1808, chain A"/>
    <property type="match status" value="1"/>
</dbReference>
<dbReference type="CDD" id="cd06260">
    <property type="entry name" value="DUF820-like"/>
    <property type="match status" value="1"/>
</dbReference>
<dbReference type="GO" id="GO:0004519">
    <property type="term" value="F:endonuclease activity"/>
    <property type="evidence" value="ECO:0007669"/>
    <property type="project" value="UniProtKB-KW"/>
</dbReference>
<dbReference type="Proteomes" id="UP001374803">
    <property type="component" value="Chromosome"/>
</dbReference>
<dbReference type="EMBL" id="CP089983">
    <property type="protein sequence ID" value="WXB02420.1"/>
    <property type="molecule type" value="Genomic_DNA"/>
</dbReference>
<proteinExistence type="predicted"/>
<name>A0ABZ2KV43_9BACT</name>
<dbReference type="PANTHER" id="PTHR34107">
    <property type="entry name" value="SLL0198 PROTEIN-RELATED"/>
    <property type="match status" value="1"/>
</dbReference>
<keyword evidence="3" id="KW-0378">Hydrolase</keyword>
<feature type="region of interest" description="Disordered" evidence="1">
    <location>
        <begin position="201"/>
        <end position="221"/>
    </location>
</feature>
<dbReference type="RefSeq" id="WP_394832048.1">
    <property type="nucleotide sequence ID" value="NZ_CP089929.1"/>
</dbReference>
<evidence type="ECO:0000313" key="4">
    <source>
        <dbReference type="Proteomes" id="UP001374803"/>
    </source>
</evidence>
<dbReference type="Pfam" id="PF05685">
    <property type="entry name" value="Uma2"/>
    <property type="match status" value="1"/>
</dbReference>
<keyword evidence="4" id="KW-1185">Reference proteome</keyword>
<evidence type="ECO:0000256" key="1">
    <source>
        <dbReference type="SAM" id="MobiDB-lite"/>
    </source>
</evidence>
<dbReference type="InterPro" id="IPR011335">
    <property type="entry name" value="Restrct_endonuc-II-like"/>
</dbReference>
<keyword evidence="3" id="KW-0540">Nuclease</keyword>
<reference evidence="3" key="1">
    <citation type="submission" date="2021-12" db="EMBL/GenBank/DDBJ databases">
        <title>Discovery of the Pendulisporaceae a myxobacterial family with distinct sporulation behavior and unique specialized metabolism.</title>
        <authorList>
            <person name="Garcia R."/>
            <person name="Popoff A."/>
            <person name="Bader C.D."/>
            <person name="Loehr J."/>
            <person name="Walesch S."/>
            <person name="Walt C."/>
            <person name="Boldt J."/>
            <person name="Bunk B."/>
            <person name="Haeckl F.J.F.P.J."/>
            <person name="Gunesch A.P."/>
            <person name="Birkelbach J."/>
            <person name="Nuebel U."/>
            <person name="Pietschmann T."/>
            <person name="Bach T."/>
            <person name="Mueller R."/>
        </authorList>
    </citation>
    <scope>NUCLEOTIDE SEQUENCE</scope>
    <source>
        <strain evidence="3">MSr11367</strain>
    </source>
</reference>
<evidence type="ECO:0000313" key="3">
    <source>
        <dbReference type="EMBL" id="WXB02420.1"/>
    </source>
</evidence>
<protein>
    <submittedName>
        <fullName evidence="3">Uma2 family endonuclease</fullName>
    </submittedName>
</protein>
<dbReference type="InterPro" id="IPR008538">
    <property type="entry name" value="Uma2"/>
</dbReference>
<evidence type="ECO:0000259" key="2">
    <source>
        <dbReference type="Pfam" id="PF05685"/>
    </source>
</evidence>
<gene>
    <name evidence="3" type="ORF">LVJ94_36580</name>
</gene>
<accession>A0ABZ2KV43</accession>
<sequence>MNRGRPSRPYDPTAPNDPEVEAAFAAAPEYMVAEILDGELFTMSRPRPAHARSTTNLLGDLHGPFDRGGPRGPGGWTFLIEPELHLGPKPDKVIPDIAGWHRDRLPGAALAEGAPAGMLIRPDWVCEVISPSTERIDRGKKMRIYRREGVGHVWLLSPSSQTLEVYRLERERWVLVETYEGNEEVHAEPFDAIPLALSGLWPSPVSPPGDAGSDPAPQPPR</sequence>
<dbReference type="InterPro" id="IPR012296">
    <property type="entry name" value="Nuclease_put_TT1808"/>
</dbReference>
<dbReference type="SUPFAM" id="SSF52980">
    <property type="entry name" value="Restriction endonuclease-like"/>
    <property type="match status" value="1"/>
</dbReference>
<organism evidence="3 4">
    <name type="scientific">Pendulispora rubella</name>
    <dbReference type="NCBI Taxonomy" id="2741070"/>
    <lineage>
        <taxon>Bacteria</taxon>
        <taxon>Pseudomonadati</taxon>
        <taxon>Myxococcota</taxon>
        <taxon>Myxococcia</taxon>
        <taxon>Myxococcales</taxon>
        <taxon>Sorangiineae</taxon>
        <taxon>Pendulisporaceae</taxon>
        <taxon>Pendulispora</taxon>
    </lineage>
</organism>